<keyword evidence="3" id="KW-0479">Metal-binding</keyword>
<keyword evidence="2" id="KW-0004">4Fe-4S</keyword>
<sequence>MQPASQHFKQRARIALKDISLQSALGKLGEEGFVAKRAQVVAATPDFEALREEGRRIKDEVLQHLDVYLERYQQAVEHSGGVVHWARDAAEAREIVLRICRRVGAKSVVRGKSMVGEEIGLPGALEAAGMEVVETDLGEYIVQLADEPPSHIIAPAIHKTRAEVSELFRAAHEKLGLHGPREEVADLVDEARQVLRGKFFAADVGITGANFLVAETGSGLIVTNEGNGDLSATLPRVHIVTAGIERVVPTLDDASTLLRLLARSATGQACETYTSLHTGPRWPGETDGPEEYHVVLVDNGRSRMLAGEFREMLRCIRCGACMNHCPVYGAVGGHAYGWVYPGPMGAVLTPLFVGLDQARDLPNACTLNGRCREVCPVKIPLNDLLSKLRTQQFEQGVAPWTIRWGVKAWARLARHPRLYHLLTRVAAWGLRRLGRGRGRLRSLPLAGGWTGVRDLPVPQGETFMQAWKQQEGRG</sequence>
<keyword evidence="10" id="KW-1185">Reference proteome</keyword>
<dbReference type="PROSITE" id="PS51379">
    <property type="entry name" value="4FE4S_FER_2"/>
    <property type="match status" value="1"/>
</dbReference>
<keyword evidence="5" id="KW-0249">Electron transport</keyword>
<dbReference type="InterPro" id="IPR024569">
    <property type="entry name" value="LutB_C"/>
</dbReference>
<dbReference type="PATRIC" id="fig|413882.6.peg.517"/>
<dbReference type="Gene3D" id="1.10.1060.10">
    <property type="entry name" value="Alpha-helical ferredoxin"/>
    <property type="match status" value="1"/>
</dbReference>
<dbReference type="GO" id="GO:0051539">
    <property type="term" value="F:4 iron, 4 sulfur cluster binding"/>
    <property type="evidence" value="ECO:0007669"/>
    <property type="project" value="UniProtKB-KW"/>
</dbReference>
<dbReference type="RefSeq" id="WP_047193336.1">
    <property type="nucleotide sequence ID" value="NZ_CP011371.1"/>
</dbReference>
<dbReference type="AlphaFoldDB" id="A0A0G3BCW4"/>
<dbReference type="EMBL" id="CP011371">
    <property type="protein sequence ID" value="AKJ27177.1"/>
    <property type="molecule type" value="Genomic_DNA"/>
</dbReference>
<dbReference type="Pfam" id="PF11870">
    <property type="entry name" value="LutB_C"/>
    <property type="match status" value="1"/>
</dbReference>
<gene>
    <name evidence="9" type="primary">lldF</name>
    <name evidence="9" type="ORF">AAW51_0486</name>
</gene>
<dbReference type="KEGG" id="pbh:AAW51_0486"/>
<dbReference type="NCBIfam" id="TIGR00273">
    <property type="entry name" value="LutB/LldF family L-lactate oxidation iron-sulfur protein"/>
    <property type="match status" value="1"/>
</dbReference>
<name>A0A0G3BCW4_9BURK</name>
<dbReference type="InterPro" id="IPR009051">
    <property type="entry name" value="Helical_ferredxn"/>
</dbReference>
<dbReference type="SUPFAM" id="SSF46548">
    <property type="entry name" value="alpha-helical ferredoxin"/>
    <property type="match status" value="1"/>
</dbReference>
<dbReference type="InterPro" id="IPR003741">
    <property type="entry name" value="LUD_dom"/>
</dbReference>
<evidence type="ECO:0000313" key="10">
    <source>
        <dbReference type="Proteomes" id="UP000035352"/>
    </source>
</evidence>
<proteinExistence type="predicted"/>
<dbReference type="GO" id="GO:0046872">
    <property type="term" value="F:metal ion binding"/>
    <property type="evidence" value="ECO:0007669"/>
    <property type="project" value="UniProtKB-KW"/>
</dbReference>
<organism evidence="9 10">
    <name type="scientific">Caldimonas brevitalea</name>
    <dbReference type="NCBI Taxonomy" id="413882"/>
    <lineage>
        <taxon>Bacteria</taxon>
        <taxon>Pseudomonadati</taxon>
        <taxon>Pseudomonadota</taxon>
        <taxon>Betaproteobacteria</taxon>
        <taxon>Burkholderiales</taxon>
        <taxon>Sphaerotilaceae</taxon>
        <taxon>Caldimonas</taxon>
    </lineage>
</organism>
<dbReference type="Pfam" id="PF13183">
    <property type="entry name" value="Fer4_8"/>
    <property type="match status" value="1"/>
</dbReference>
<evidence type="ECO:0000256" key="5">
    <source>
        <dbReference type="ARBA" id="ARBA00022982"/>
    </source>
</evidence>
<dbReference type="Gene3D" id="3.40.50.10420">
    <property type="entry name" value="NagB/RpiA/CoA transferase-like"/>
    <property type="match status" value="1"/>
</dbReference>
<dbReference type="STRING" id="413882.AAW51_0486"/>
<dbReference type="InterPro" id="IPR017896">
    <property type="entry name" value="4Fe4S_Fe-S-bd"/>
</dbReference>
<evidence type="ECO:0000256" key="4">
    <source>
        <dbReference type="ARBA" id="ARBA00022737"/>
    </source>
</evidence>
<dbReference type="InterPro" id="IPR024185">
    <property type="entry name" value="FTHF_cligase-like_sf"/>
</dbReference>
<dbReference type="SUPFAM" id="SSF100950">
    <property type="entry name" value="NagB/RpiA/CoA transferase-like"/>
    <property type="match status" value="1"/>
</dbReference>
<dbReference type="InterPro" id="IPR017900">
    <property type="entry name" value="4Fe4S_Fe_S_CS"/>
</dbReference>
<keyword evidence="1" id="KW-0813">Transport</keyword>
<evidence type="ECO:0000259" key="8">
    <source>
        <dbReference type="PROSITE" id="PS51379"/>
    </source>
</evidence>
<dbReference type="PANTHER" id="PTHR47153">
    <property type="entry name" value="LACTATE UTILIZATION PROTEIN B"/>
    <property type="match status" value="1"/>
</dbReference>
<evidence type="ECO:0000256" key="2">
    <source>
        <dbReference type="ARBA" id="ARBA00022485"/>
    </source>
</evidence>
<keyword evidence="7" id="KW-0411">Iron-sulfur</keyword>
<dbReference type="Proteomes" id="UP000035352">
    <property type="component" value="Chromosome"/>
</dbReference>
<reference evidence="9 10" key="1">
    <citation type="submission" date="2015-05" db="EMBL/GenBank/DDBJ databases">
        <authorList>
            <person name="Tang B."/>
            <person name="Yu Y."/>
        </authorList>
    </citation>
    <scope>NUCLEOTIDE SEQUENCE [LARGE SCALE GENOMIC DNA]</scope>
    <source>
        <strain evidence="9 10">DSM 7029</strain>
    </source>
</reference>
<evidence type="ECO:0000256" key="6">
    <source>
        <dbReference type="ARBA" id="ARBA00023004"/>
    </source>
</evidence>
<keyword evidence="4" id="KW-0677">Repeat</keyword>
<feature type="domain" description="4Fe-4S ferredoxin-type" evidence="8">
    <location>
        <begin position="305"/>
        <end position="336"/>
    </location>
</feature>
<accession>A0A0G3BCW4</accession>
<dbReference type="Pfam" id="PF02589">
    <property type="entry name" value="LUD_dom"/>
    <property type="match status" value="1"/>
</dbReference>
<dbReference type="InterPro" id="IPR004452">
    <property type="entry name" value="LutB/LldF"/>
</dbReference>
<dbReference type="InterPro" id="IPR037171">
    <property type="entry name" value="NagB/RpiA_transferase-like"/>
</dbReference>
<evidence type="ECO:0000313" key="9">
    <source>
        <dbReference type="EMBL" id="AKJ27177.1"/>
    </source>
</evidence>
<evidence type="ECO:0000256" key="1">
    <source>
        <dbReference type="ARBA" id="ARBA00022448"/>
    </source>
</evidence>
<keyword evidence="6" id="KW-0408">Iron</keyword>
<evidence type="ECO:0000256" key="3">
    <source>
        <dbReference type="ARBA" id="ARBA00022723"/>
    </source>
</evidence>
<dbReference type="GO" id="GO:0006089">
    <property type="term" value="P:lactate metabolic process"/>
    <property type="evidence" value="ECO:0007669"/>
    <property type="project" value="InterPro"/>
</dbReference>
<dbReference type="OrthoDB" id="5289041at2"/>
<evidence type="ECO:0000256" key="7">
    <source>
        <dbReference type="ARBA" id="ARBA00023014"/>
    </source>
</evidence>
<dbReference type="PROSITE" id="PS00198">
    <property type="entry name" value="4FE4S_FER_1"/>
    <property type="match status" value="1"/>
</dbReference>
<protein>
    <submittedName>
        <fullName evidence="9">(Fe-S)-binding protein</fullName>
    </submittedName>
</protein>
<dbReference type="PANTHER" id="PTHR47153:SF2">
    <property type="entry name" value="LACTATE UTILIZATION PROTEIN B"/>
    <property type="match status" value="1"/>
</dbReference>